<dbReference type="PROSITE" id="PS00107">
    <property type="entry name" value="PROTEIN_KINASE_ATP"/>
    <property type="match status" value="1"/>
</dbReference>
<dbReference type="SUPFAM" id="SSF56112">
    <property type="entry name" value="Protein kinase-like (PK-like)"/>
    <property type="match status" value="1"/>
</dbReference>
<dbReference type="InterPro" id="IPR050339">
    <property type="entry name" value="CC_SR_Kinase"/>
</dbReference>
<dbReference type="GO" id="GO:0004674">
    <property type="term" value="F:protein serine/threonine kinase activity"/>
    <property type="evidence" value="ECO:0007669"/>
    <property type="project" value="UniProtKB-KW"/>
</dbReference>
<dbReference type="CDD" id="cd14014">
    <property type="entry name" value="STKc_PknB_like"/>
    <property type="match status" value="1"/>
</dbReference>
<dbReference type="RefSeq" id="WP_274712548.1">
    <property type="nucleotide sequence ID" value="NZ_JAILSO010000032.1"/>
</dbReference>
<feature type="domain" description="Protein kinase" evidence="6">
    <location>
        <begin position="9"/>
        <end position="255"/>
    </location>
</feature>
<dbReference type="Proteomes" id="UP001222434">
    <property type="component" value="Unassembled WGS sequence"/>
</dbReference>
<organism evidence="7 8">
    <name type="scientific">Xenorhabdus bovienii</name>
    <name type="common">Xenorhabdus nematophila subsp. bovienii</name>
    <dbReference type="NCBI Taxonomy" id="40576"/>
    <lineage>
        <taxon>Bacteria</taxon>
        <taxon>Pseudomonadati</taxon>
        <taxon>Pseudomonadota</taxon>
        <taxon>Gammaproteobacteria</taxon>
        <taxon>Enterobacterales</taxon>
        <taxon>Morganellaceae</taxon>
        <taxon>Xenorhabdus</taxon>
    </lineage>
</organism>
<dbReference type="GO" id="GO:0005737">
    <property type="term" value="C:cytoplasm"/>
    <property type="evidence" value="ECO:0007669"/>
    <property type="project" value="TreeGrafter"/>
</dbReference>
<keyword evidence="7" id="KW-0723">Serine/threonine-protein kinase</keyword>
<protein>
    <submittedName>
        <fullName evidence="7">Serine/threonine protein kinase</fullName>
    </submittedName>
</protein>
<keyword evidence="1" id="KW-0808">Transferase</keyword>
<dbReference type="GO" id="GO:0005524">
    <property type="term" value="F:ATP binding"/>
    <property type="evidence" value="ECO:0007669"/>
    <property type="project" value="UniProtKB-UniRule"/>
</dbReference>
<feature type="binding site" evidence="5">
    <location>
        <position position="42"/>
    </location>
    <ligand>
        <name>ATP</name>
        <dbReference type="ChEBI" id="CHEBI:30616"/>
    </ligand>
</feature>
<proteinExistence type="predicted"/>
<accession>A0AAJ1J7M2</accession>
<evidence type="ECO:0000259" key="6">
    <source>
        <dbReference type="PROSITE" id="PS50011"/>
    </source>
</evidence>
<evidence type="ECO:0000256" key="5">
    <source>
        <dbReference type="PROSITE-ProRule" id="PRU10141"/>
    </source>
</evidence>
<keyword evidence="3 7" id="KW-0418">Kinase</keyword>
<keyword evidence="4 5" id="KW-0067">ATP-binding</keyword>
<comment type="caution">
    <text evidence="7">The sequence shown here is derived from an EMBL/GenBank/DDBJ whole genome shotgun (WGS) entry which is preliminary data.</text>
</comment>
<evidence type="ECO:0000313" key="8">
    <source>
        <dbReference type="Proteomes" id="UP001222434"/>
    </source>
</evidence>
<reference evidence="7" key="1">
    <citation type="submission" date="2021-08" db="EMBL/GenBank/DDBJ databases">
        <authorList>
            <person name="Papudeshi B."/>
            <person name="Bashey-Visser F."/>
        </authorList>
    </citation>
    <scope>NUCLEOTIDE SEQUENCE</scope>
    <source>
        <strain evidence="7">MC_266_E_2016</strain>
    </source>
</reference>
<evidence type="ECO:0000256" key="1">
    <source>
        <dbReference type="ARBA" id="ARBA00022679"/>
    </source>
</evidence>
<dbReference type="Gene3D" id="1.10.510.10">
    <property type="entry name" value="Transferase(Phosphotransferase) domain 1"/>
    <property type="match status" value="1"/>
</dbReference>
<evidence type="ECO:0000256" key="3">
    <source>
        <dbReference type="ARBA" id="ARBA00022777"/>
    </source>
</evidence>
<dbReference type="Pfam" id="PF00069">
    <property type="entry name" value="Pkinase"/>
    <property type="match status" value="1"/>
</dbReference>
<keyword evidence="2 5" id="KW-0547">Nucleotide-binding</keyword>
<dbReference type="InterPro" id="IPR011009">
    <property type="entry name" value="Kinase-like_dom_sf"/>
</dbReference>
<evidence type="ECO:0000313" key="7">
    <source>
        <dbReference type="EMBL" id="MDE1478620.1"/>
    </source>
</evidence>
<reference evidence="7" key="2">
    <citation type="journal article" date="2022" name="J. Evol. Biol.">
        <title>Pre- and post-association barriers to host switching in sympatric mutualists.</title>
        <authorList>
            <person name="Dinges Z.M."/>
            <person name="Phillips R.K."/>
            <person name="Lively C.M."/>
            <person name="Bashey F."/>
        </authorList>
    </citation>
    <scope>NUCLEOTIDE SEQUENCE</scope>
    <source>
        <strain evidence="7">MC_266_E_2016</strain>
    </source>
</reference>
<dbReference type="PROSITE" id="PS50011">
    <property type="entry name" value="PROTEIN_KINASE_DOM"/>
    <property type="match status" value="1"/>
</dbReference>
<dbReference type="PANTHER" id="PTHR11042">
    <property type="entry name" value="EUKARYOTIC TRANSLATION INITIATION FACTOR 2-ALPHA KINASE EIF2-ALPHA KINASE -RELATED"/>
    <property type="match status" value="1"/>
</dbReference>
<dbReference type="InterPro" id="IPR000719">
    <property type="entry name" value="Prot_kinase_dom"/>
</dbReference>
<sequence>MEIRSNYQINPIKVLGSGNFGRVELVELYTLNGTLSGLYARKILSVNESFVGEIYSYDNWVKRFQREVRYQASCCHSNVVHIYIHHLNIDTPWFIMDLAQNHLREDLWENRLGINERIEVAKMVFKGVQHIHERGYLHRDLKPENILRYEDGTYKVSDFGLVKNANSEAESEMISNMAVAMGTDGYMSFEAKRGMYSVKSDIYALGIIIHEMGISQVNGIDDIIRKSTCLKPADRYDSVSEMLIDLDKVIKGVGR</sequence>
<evidence type="ECO:0000256" key="2">
    <source>
        <dbReference type="ARBA" id="ARBA00022741"/>
    </source>
</evidence>
<evidence type="ECO:0000256" key="4">
    <source>
        <dbReference type="ARBA" id="ARBA00022840"/>
    </source>
</evidence>
<dbReference type="InterPro" id="IPR017441">
    <property type="entry name" value="Protein_kinase_ATP_BS"/>
</dbReference>
<dbReference type="EMBL" id="JAILSO010000032">
    <property type="protein sequence ID" value="MDE1478620.1"/>
    <property type="molecule type" value="Genomic_DNA"/>
</dbReference>
<name>A0AAJ1J7M2_XENBV</name>
<dbReference type="AlphaFoldDB" id="A0AAJ1J7M2"/>
<dbReference type="SMART" id="SM00220">
    <property type="entry name" value="S_TKc"/>
    <property type="match status" value="1"/>
</dbReference>
<gene>
    <name evidence="7" type="ORF">KKJ01_10365</name>
</gene>